<dbReference type="PRINTS" id="PR00081">
    <property type="entry name" value="GDHRDH"/>
</dbReference>
<dbReference type="InParanoid" id="A0A0D1YWJ7"/>
<dbReference type="GO" id="GO:0016491">
    <property type="term" value="F:oxidoreductase activity"/>
    <property type="evidence" value="ECO:0007669"/>
    <property type="project" value="UniProtKB-KW"/>
</dbReference>
<dbReference type="AlphaFoldDB" id="A0A0D1YWJ7"/>
<proteinExistence type="inferred from homology"/>
<name>A0A0D1YWJ7_9PEZI</name>
<dbReference type="NCBIfam" id="NF005559">
    <property type="entry name" value="PRK07231.1"/>
    <property type="match status" value="1"/>
</dbReference>
<dbReference type="OrthoDB" id="294295at2759"/>
<evidence type="ECO:0000256" key="3">
    <source>
        <dbReference type="ARBA" id="ARBA00023002"/>
    </source>
</evidence>
<accession>A0A0D1YWJ7</accession>
<keyword evidence="3" id="KW-0560">Oxidoreductase</keyword>
<gene>
    <name evidence="4" type="ORF">PV09_04188</name>
</gene>
<organism evidence="4 5">
    <name type="scientific">Verruconis gallopava</name>
    <dbReference type="NCBI Taxonomy" id="253628"/>
    <lineage>
        <taxon>Eukaryota</taxon>
        <taxon>Fungi</taxon>
        <taxon>Dikarya</taxon>
        <taxon>Ascomycota</taxon>
        <taxon>Pezizomycotina</taxon>
        <taxon>Dothideomycetes</taxon>
        <taxon>Pleosporomycetidae</taxon>
        <taxon>Venturiales</taxon>
        <taxon>Sympoventuriaceae</taxon>
        <taxon>Verruconis</taxon>
    </lineage>
</organism>
<dbReference type="Pfam" id="PF13561">
    <property type="entry name" value="adh_short_C2"/>
    <property type="match status" value="1"/>
</dbReference>
<evidence type="ECO:0008006" key="6">
    <source>
        <dbReference type="Google" id="ProtNLM"/>
    </source>
</evidence>
<evidence type="ECO:0000256" key="1">
    <source>
        <dbReference type="ARBA" id="ARBA00006484"/>
    </source>
</evidence>
<keyword evidence="5" id="KW-1185">Reference proteome</keyword>
<dbReference type="PANTHER" id="PTHR43639:SF1">
    <property type="entry name" value="SHORT-CHAIN DEHYDROGENASE_REDUCTASE FAMILY PROTEIN"/>
    <property type="match status" value="1"/>
</dbReference>
<dbReference type="RefSeq" id="XP_016214901.1">
    <property type="nucleotide sequence ID" value="XM_016357497.1"/>
</dbReference>
<evidence type="ECO:0000313" key="4">
    <source>
        <dbReference type="EMBL" id="KIW05032.1"/>
    </source>
</evidence>
<dbReference type="FunFam" id="3.40.50.720:FF:000084">
    <property type="entry name" value="Short-chain dehydrogenase reductase"/>
    <property type="match status" value="1"/>
</dbReference>
<keyword evidence="2" id="KW-0521">NADP</keyword>
<reference evidence="4 5" key="1">
    <citation type="submission" date="2015-01" db="EMBL/GenBank/DDBJ databases">
        <title>The Genome Sequence of Ochroconis gallopava CBS43764.</title>
        <authorList>
            <consortium name="The Broad Institute Genomics Platform"/>
            <person name="Cuomo C."/>
            <person name="de Hoog S."/>
            <person name="Gorbushina A."/>
            <person name="Stielow B."/>
            <person name="Teixiera M."/>
            <person name="Abouelleil A."/>
            <person name="Chapman S.B."/>
            <person name="Priest M."/>
            <person name="Young S.K."/>
            <person name="Wortman J."/>
            <person name="Nusbaum C."/>
            <person name="Birren B."/>
        </authorList>
    </citation>
    <scope>NUCLEOTIDE SEQUENCE [LARGE SCALE GENOMIC DNA]</scope>
    <source>
        <strain evidence="4 5">CBS 43764</strain>
    </source>
</reference>
<dbReference type="SUPFAM" id="SSF51735">
    <property type="entry name" value="NAD(P)-binding Rossmann-fold domains"/>
    <property type="match status" value="1"/>
</dbReference>
<dbReference type="GeneID" id="27312161"/>
<sequence length="255" mass="26857">MTGNRLEGKVAIVTGAASGFGRAIAKRFAEEGCKVILTDLNGDGASEAAKSFNVGDNAISMHMDVTQEQAWTDVAKLAVDKFGRIDILVNNAGTTYPNKPTLSVTAAEFDRVFNVNVKSIFLSVHAVVPQMKKQGGGSIINISSTGSVRPRGGLVWYNSSKGAVTNASLGLAAEFGPDQIRVNAIAPLLSGTGLFESFVGLPDTPENRQKFTYNVPMGRISEVEDIANAALFLASDESKFITGVNLQVDGGKCIA</sequence>
<dbReference type="PANTHER" id="PTHR43639">
    <property type="entry name" value="OXIDOREDUCTASE, SHORT-CHAIN DEHYDROGENASE/REDUCTASE FAMILY (AFU_ORTHOLOGUE AFUA_5G02870)"/>
    <property type="match status" value="1"/>
</dbReference>
<dbReference type="Gene3D" id="3.40.50.720">
    <property type="entry name" value="NAD(P)-binding Rossmann-like Domain"/>
    <property type="match status" value="1"/>
</dbReference>
<dbReference type="InterPro" id="IPR002347">
    <property type="entry name" value="SDR_fam"/>
</dbReference>
<dbReference type="EMBL" id="KN847539">
    <property type="protein sequence ID" value="KIW05032.1"/>
    <property type="molecule type" value="Genomic_DNA"/>
</dbReference>
<protein>
    <recommendedName>
        <fullName evidence="6">3-oxoacyl-[acyl-carrier-protein] reductase</fullName>
    </recommendedName>
</protein>
<dbReference type="STRING" id="253628.A0A0D1YWJ7"/>
<comment type="similarity">
    <text evidence="1">Belongs to the short-chain dehydrogenases/reductases (SDR) family.</text>
</comment>
<dbReference type="Proteomes" id="UP000053259">
    <property type="component" value="Unassembled WGS sequence"/>
</dbReference>
<dbReference type="VEuPathDB" id="FungiDB:PV09_04188"/>
<evidence type="ECO:0000256" key="2">
    <source>
        <dbReference type="ARBA" id="ARBA00022857"/>
    </source>
</evidence>
<evidence type="ECO:0000313" key="5">
    <source>
        <dbReference type="Proteomes" id="UP000053259"/>
    </source>
</evidence>
<dbReference type="PRINTS" id="PR00080">
    <property type="entry name" value="SDRFAMILY"/>
</dbReference>
<dbReference type="HOGENOM" id="CLU_010194_1_0_1"/>
<dbReference type="InterPro" id="IPR036291">
    <property type="entry name" value="NAD(P)-bd_dom_sf"/>
</dbReference>